<evidence type="ECO:0000313" key="2">
    <source>
        <dbReference type="Proteomes" id="UP000007801"/>
    </source>
</evidence>
<protein>
    <submittedName>
        <fullName evidence="1">Uncharacterized protein</fullName>
    </submittedName>
</protein>
<sequence>MSKKSEDIHEKEPGPKPDIYQELNEIFNAPLGREDGELDTDGISEIVNIAEIGQPDLDNLVIEHRVVQTTFDGVDYTESGALMLEAILPTMEAIPINSADDLSVDDLLAQQACAKI</sequence>
<dbReference type="GeneID" id="26513870"/>
<dbReference type="EMBL" id="CH902632">
    <property type="protein sequence ID" value="KPU74198.1"/>
    <property type="molecule type" value="Genomic_DNA"/>
</dbReference>
<keyword evidence="2" id="KW-1185">Reference proteome</keyword>
<evidence type="ECO:0000313" key="1">
    <source>
        <dbReference type="EMBL" id="KPU74198.1"/>
    </source>
</evidence>
<accession>A0A0P8XH30</accession>
<dbReference type="Proteomes" id="UP000007801">
    <property type="component" value="Unassembled WGS sequence"/>
</dbReference>
<dbReference type="AlphaFoldDB" id="A0A0P8XH30"/>
<dbReference type="KEGG" id="dan:26513870"/>
<name>A0A0P8XH30_DROAN</name>
<proteinExistence type="predicted"/>
<dbReference type="InParanoid" id="A0A0P8XH30"/>
<gene>
    <name evidence="1" type="primary">Dana\GF26461</name>
    <name evidence="1" type="ORF">GF26461</name>
</gene>
<reference evidence="1 2" key="1">
    <citation type="journal article" date="2007" name="Nature">
        <title>Evolution of genes and genomes on the Drosophila phylogeny.</title>
        <authorList>
            <consortium name="Drosophila 12 Genomes Consortium"/>
            <person name="Clark A.G."/>
            <person name="Eisen M.B."/>
            <person name="Smith D.R."/>
            <person name="Bergman C.M."/>
            <person name="Oliver B."/>
            <person name="Markow T.A."/>
            <person name="Kaufman T.C."/>
            <person name="Kellis M."/>
            <person name="Gelbart W."/>
            <person name="Iyer V.N."/>
            <person name="Pollard D.A."/>
            <person name="Sackton T.B."/>
            <person name="Larracuente A.M."/>
            <person name="Singh N.D."/>
            <person name="Abad J.P."/>
            <person name="Abt D.N."/>
            <person name="Adryan B."/>
            <person name="Aguade M."/>
            <person name="Akashi H."/>
            <person name="Anderson W.W."/>
            <person name="Aquadro C.F."/>
            <person name="Ardell D.H."/>
            <person name="Arguello R."/>
            <person name="Artieri C.G."/>
            <person name="Barbash D.A."/>
            <person name="Barker D."/>
            <person name="Barsanti P."/>
            <person name="Batterham P."/>
            <person name="Batzoglou S."/>
            <person name="Begun D."/>
            <person name="Bhutkar A."/>
            <person name="Blanco E."/>
            <person name="Bosak S.A."/>
            <person name="Bradley R.K."/>
            <person name="Brand A.D."/>
            <person name="Brent M.R."/>
            <person name="Brooks A.N."/>
            <person name="Brown R.H."/>
            <person name="Butlin R.K."/>
            <person name="Caggese C."/>
            <person name="Calvi B.R."/>
            <person name="Bernardo de Carvalho A."/>
            <person name="Caspi A."/>
            <person name="Castrezana S."/>
            <person name="Celniker S.E."/>
            <person name="Chang J.L."/>
            <person name="Chapple C."/>
            <person name="Chatterji S."/>
            <person name="Chinwalla A."/>
            <person name="Civetta A."/>
            <person name="Clifton S.W."/>
            <person name="Comeron J.M."/>
            <person name="Costello J.C."/>
            <person name="Coyne J.A."/>
            <person name="Daub J."/>
            <person name="David R.G."/>
            <person name="Delcher A.L."/>
            <person name="Delehaunty K."/>
            <person name="Do C.B."/>
            <person name="Ebling H."/>
            <person name="Edwards K."/>
            <person name="Eickbush T."/>
            <person name="Evans J.D."/>
            <person name="Filipski A."/>
            <person name="Findeiss S."/>
            <person name="Freyhult E."/>
            <person name="Fulton L."/>
            <person name="Fulton R."/>
            <person name="Garcia A.C."/>
            <person name="Gardiner A."/>
            <person name="Garfield D.A."/>
            <person name="Garvin B.E."/>
            <person name="Gibson G."/>
            <person name="Gilbert D."/>
            <person name="Gnerre S."/>
            <person name="Godfrey J."/>
            <person name="Good R."/>
            <person name="Gotea V."/>
            <person name="Gravely B."/>
            <person name="Greenberg A.J."/>
            <person name="Griffiths-Jones S."/>
            <person name="Gross S."/>
            <person name="Guigo R."/>
            <person name="Gustafson E.A."/>
            <person name="Haerty W."/>
            <person name="Hahn M.W."/>
            <person name="Halligan D.L."/>
            <person name="Halpern A.L."/>
            <person name="Halter G.M."/>
            <person name="Han M.V."/>
            <person name="Heger A."/>
            <person name="Hillier L."/>
            <person name="Hinrichs A.S."/>
            <person name="Holmes I."/>
            <person name="Hoskins R.A."/>
            <person name="Hubisz M.J."/>
            <person name="Hultmark D."/>
            <person name="Huntley M.A."/>
            <person name="Jaffe D.B."/>
            <person name="Jagadeeshan S."/>
            <person name="Jeck W.R."/>
            <person name="Johnson J."/>
            <person name="Jones C.D."/>
            <person name="Jordan W.C."/>
            <person name="Karpen G.H."/>
            <person name="Kataoka E."/>
            <person name="Keightley P.D."/>
            <person name="Kheradpour P."/>
            <person name="Kirkness E.F."/>
            <person name="Koerich L.B."/>
            <person name="Kristiansen K."/>
            <person name="Kudrna D."/>
            <person name="Kulathinal R.J."/>
            <person name="Kumar S."/>
            <person name="Kwok R."/>
            <person name="Lander E."/>
            <person name="Langley C.H."/>
            <person name="Lapoint R."/>
            <person name="Lazzaro B.P."/>
            <person name="Lee S.J."/>
            <person name="Levesque L."/>
            <person name="Li R."/>
            <person name="Lin C.F."/>
            <person name="Lin M.F."/>
            <person name="Lindblad-Toh K."/>
            <person name="Llopart A."/>
            <person name="Long M."/>
            <person name="Low L."/>
            <person name="Lozovsky E."/>
            <person name="Lu J."/>
            <person name="Luo M."/>
            <person name="Machado C.A."/>
            <person name="Makalowski W."/>
            <person name="Marzo M."/>
            <person name="Matsuda M."/>
            <person name="Matzkin L."/>
            <person name="McAllister B."/>
            <person name="McBride C.S."/>
            <person name="McKernan B."/>
            <person name="McKernan K."/>
            <person name="Mendez-Lago M."/>
            <person name="Minx P."/>
            <person name="Mollenhauer M.U."/>
            <person name="Montooth K."/>
            <person name="Mount S.M."/>
            <person name="Mu X."/>
            <person name="Myers E."/>
            <person name="Negre B."/>
            <person name="Newfeld S."/>
            <person name="Nielsen R."/>
            <person name="Noor M.A."/>
            <person name="O'Grady P."/>
            <person name="Pachter L."/>
            <person name="Papaceit M."/>
            <person name="Parisi M.J."/>
            <person name="Parisi M."/>
            <person name="Parts L."/>
            <person name="Pedersen J.S."/>
            <person name="Pesole G."/>
            <person name="Phillippy A.M."/>
            <person name="Ponting C.P."/>
            <person name="Pop M."/>
            <person name="Porcelli D."/>
            <person name="Powell J.R."/>
            <person name="Prohaska S."/>
            <person name="Pruitt K."/>
            <person name="Puig M."/>
            <person name="Quesneville H."/>
            <person name="Ram K.R."/>
            <person name="Rand D."/>
            <person name="Rasmussen M.D."/>
            <person name="Reed L.K."/>
            <person name="Reenan R."/>
            <person name="Reily A."/>
            <person name="Remington K.A."/>
            <person name="Rieger T.T."/>
            <person name="Ritchie M.G."/>
            <person name="Robin C."/>
            <person name="Rogers Y.H."/>
            <person name="Rohde C."/>
            <person name="Rozas J."/>
            <person name="Rubenfield M.J."/>
            <person name="Ruiz A."/>
            <person name="Russo S."/>
            <person name="Salzberg S.L."/>
            <person name="Sanchez-Gracia A."/>
            <person name="Saranga D.J."/>
            <person name="Sato H."/>
            <person name="Schaeffer S.W."/>
            <person name="Schatz M.C."/>
            <person name="Schlenke T."/>
            <person name="Schwartz R."/>
            <person name="Segarra C."/>
            <person name="Singh R.S."/>
            <person name="Sirot L."/>
            <person name="Sirota M."/>
            <person name="Sisneros N.B."/>
            <person name="Smith C.D."/>
            <person name="Smith T.F."/>
            <person name="Spieth J."/>
            <person name="Stage D.E."/>
            <person name="Stark A."/>
            <person name="Stephan W."/>
            <person name="Strausberg R.L."/>
            <person name="Strempel S."/>
            <person name="Sturgill D."/>
            <person name="Sutton G."/>
            <person name="Sutton G.G."/>
            <person name="Tao W."/>
            <person name="Teichmann S."/>
            <person name="Tobari Y.N."/>
            <person name="Tomimura Y."/>
            <person name="Tsolas J.M."/>
            <person name="Valente V.L."/>
            <person name="Venter E."/>
            <person name="Venter J.C."/>
            <person name="Vicario S."/>
            <person name="Vieira F.G."/>
            <person name="Vilella A.J."/>
            <person name="Villasante A."/>
            <person name="Walenz B."/>
            <person name="Wang J."/>
            <person name="Wasserman M."/>
            <person name="Watts T."/>
            <person name="Wilson D."/>
            <person name="Wilson R.K."/>
            <person name="Wing R.A."/>
            <person name="Wolfner M.F."/>
            <person name="Wong A."/>
            <person name="Wong G.K."/>
            <person name="Wu C.I."/>
            <person name="Wu G."/>
            <person name="Yamamoto D."/>
            <person name="Yang H.P."/>
            <person name="Yang S.P."/>
            <person name="Yorke J.A."/>
            <person name="Yoshida K."/>
            <person name="Zdobnov E."/>
            <person name="Zhang P."/>
            <person name="Zhang Y."/>
            <person name="Zimin A.V."/>
            <person name="Baldwin J."/>
            <person name="Abdouelleil A."/>
            <person name="Abdulkadir J."/>
            <person name="Abebe A."/>
            <person name="Abera B."/>
            <person name="Abreu J."/>
            <person name="Acer S.C."/>
            <person name="Aftuck L."/>
            <person name="Alexander A."/>
            <person name="An P."/>
            <person name="Anderson E."/>
            <person name="Anderson S."/>
            <person name="Arachi H."/>
            <person name="Azer M."/>
            <person name="Bachantsang P."/>
            <person name="Barry A."/>
            <person name="Bayul T."/>
            <person name="Berlin A."/>
            <person name="Bessette D."/>
            <person name="Bloom T."/>
            <person name="Blye J."/>
            <person name="Boguslavskiy L."/>
            <person name="Bonnet C."/>
            <person name="Boukhgalter B."/>
            <person name="Bourzgui I."/>
            <person name="Brown A."/>
            <person name="Cahill P."/>
            <person name="Channer S."/>
            <person name="Cheshatsang Y."/>
            <person name="Chuda L."/>
            <person name="Citroen M."/>
            <person name="Collymore A."/>
            <person name="Cooke P."/>
            <person name="Costello M."/>
            <person name="D'Aco K."/>
            <person name="Daza R."/>
            <person name="De Haan G."/>
            <person name="DeGray S."/>
            <person name="DeMaso C."/>
            <person name="Dhargay N."/>
            <person name="Dooley K."/>
            <person name="Dooley E."/>
            <person name="Doricent M."/>
            <person name="Dorje P."/>
            <person name="Dorjee K."/>
            <person name="Dupes A."/>
            <person name="Elong R."/>
            <person name="Falk J."/>
            <person name="Farina A."/>
            <person name="Faro S."/>
            <person name="Ferguson D."/>
            <person name="Fisher S."/>
            <person name="Foley C.D."/>
            <person name="Franke A."/>
            <person name="Friedrich D."/>
            <person name="Gadbois L."/>
            <person name="Gearin G."/>
            <person name="Gearin C.R."/>
            <person name="Giannoukos G."/>
            <person name="Goode T."/>
            <person name="Graham J."/>
            <person name="Grandbois E."/>
            <person name="Grewal S."/>
            <person name="Gyaltsen K."/>
            <person name="Hafez N."/>
            <person name="Hagos B."/>
            <person name="Hall J."/>
            <person name="Henson C."/>
            <person name="Hollinger A."/>
            <person name="Honan T."/>
            <person name="Huard M.D."/>
            <person name="Hughes L."/>
            <person name="Hurhula B."/>
            <person name="Husby M.E."/>
            <person name="Kamat A."/>
            <person name="Kanga B."/>
            <person name="Kashin S."/>
            <person name="Khazanovich D."/>
            <person name="Kisner P."/>
            <person name="Lance K."/>
            <person name="Lara M."/>
            <person name="Lee W."/>
            <person name="Lennon N."/>
            <person name="Letendre F."/>
            <person name="LeVine R."/>
            <person name="Lipovsky A."/>
            <person name="Liu X."/>
            <person name="Liu J."/>
            <person name="Liu S."/>
            <person name="Lokyitsang T."/>
            <person name="Lokyitsang Y."/>
            <person name="Lubonja R."/>
            <person name="Lui A."/>
            <person name="MacDonald P."/>
            <person name="Magnisalis V."/>
            <person name="Maru K."/>
            <person name="Matthews C."/>
            <person name="McCusker W."/>
            <person name="McDonough S."/>
            <person name="Mehta T."/>
            <person name="Meldrim J."/>
            <person name="Meneus L."/>
            <person name="Mihai O."/>
            <person name="Mihalev A."/>
            <person name="Mihova T."/>
            <person name="Mittelman R."/>
            <person name="Mlenga V."/>
            <person name="Montmayeur A."/>
            <person name="Mulrain L."/>
            <person name="Navidi A."/>
            <person name="Naylor J."/>
            <person name="Negash T."/>
            <person name="Nguyen T."/>
            <person name="Nguyen N."/>
            <person name="Nicol R."/>
            <person name="Norbu C."/>
            <person name="Norbu N."/>
            <person name="Novod N."/>
            <person name="O'Neill B."/>
            <person name="Osman S."/>
            <person name="Markiewicz E."/>
            <person name="Oyono O.L."/>
            <person name="Patti C."/>
            <person name="Phunkhang P."/>
            <person name="Pierre F."/>
            <person name="Priest M."/>
            <person name="Raghuraman S."/>
            <person name="Rege F."/>
            <person name="Reyes R."/>
            <person name="Rise C."/>
            <person name="Rogov P."/>
            <person name="Ross K."/>
            <person name="Ryan E."/>
            <person name="Settipalli S."/>
            <person name="Shea T."/>
            <person name="Sherpa N."/>
            <person name="Shi L."/>
            <person name="Shih D."/>
            <person name="Sparrow T."/>
            <person name="Spaulding J."/>
            <person name="Stalker J."/>
            <person name="Stange-Thomann N."/>
            <person name="Stavropoulos S."/>
            <person name="Stone C."/>
            <person name="Strader C."/>
            <person name="Tesfaye S."/>
            <person name="Thomson T."/>
            <person name="Thoulutsang Y."/>
            <person name="Thoulutsang D."/>
            <person name="Topham K."/>
            <person name="Topping I."/>
            <person name="Tsamla T."/>
            <person name="Vassiliev H."/>
            <person name="Vo A."/>
            <person name="Wangchuk T."/>
            <person name="Wangdi T."/>
            <person name="Weiand M."/>
            <person name="Wilkinson J."/>
            <person name="Wilson A."/>
            <person name="Yadav S."/>
            <person name="Young G."/>
            <person name="Yu Q."/>
            <person name="Zembek L."/>
            <person name="Zhong D."/>
            <person name="Zimmer A."/>
            <person name="Zwirko Z."/>
            <person name="Jaffe D.B."/>
            <person name="Alvarez P."/>
            <person name="Brockman W."/>
            <person name="Butler J."/>
            <person name="Chin C."/>
            <person name="Gnerre S."/>
            <person name="Grabherr M."/>
            <person name="Kleber M."/>
            <person name="Mauceli E."/>
            <person name="MacCallum I."/>
        </authorList>
    </citation>
    <scope>NUCLEOTIDE SEQUENCE [LARGE SCALE GENOMIC DNA]</scope>
    <source>
        <strain evidence="2">Tucson 14024-0371.13</strain>
    </source>
</reference>
<organism evidence="1 2">
    <name type="scientific">Drosophila ananassae</name>
    <name type="common">Fruit fly</name>
    <dbReference type="NCBI Taxonomy" id="7217"/>
    <lineage>
        <taxon>Eukaryota</taxon>
        <taxon>Metazoa</taxon>
        <taxon>Ecdysozoa</taxon>
        <taxon>Arthropoda</taxon>
        <taxon>Hexapoda</taxon>
        <taxon>Insecta</taxon>
        <taxon>Pterygota</taxon>
        <taxon>Neoptera</taxon>
        <taxon>Endopterygota</taxon>
        <taxon>Diptera</taxon>
        <taxon>Brachycera</taxon>
        <taxon>Muscomorpha</taxon>
        <taxon>Ephydroidea</taxon>
        <taxon>Drosophilidae</taxon>
        <taxon>Drosophila</taxon>
        <taxon>Sophophora</taxon>
    </lineage>
</organism>